<evidence type="ECO:0000256" key="1">
    <source>
        <dbReference type="ARBA" id="ARBA00004935"/>
    </source>
</evidence>
<evidence type="ECO:0000256" key="12">
    <source>
        <dbReference type="ARBA" id="ARBA00048870"/>
    </source>
</evidence>
<dbReference type="Pfam" id="PF07677">
    <property type="entry name" value="A2M_recep"/>
    <property type="match status" value="1"/>
</dbReference>
<dbReference type="GO" id="GO:0045552">
    <property type="term" value="F:dihydroflavanol 4-reductase activity"/>
    <property type="evidence" value="ECO:0007669"/>
    <property type="project" value="UniProtKB-EC"/>
</dbReference>
<accession>A0AAE1QS37</accession>
<sequence length="430" mass="47886">MAILEIDLPSGYKVDYENLMYNLEDSNKKIKKIETSRADTNVIFYFDSIKNDNTCVDVPAGRINRVANSKPRAIKLYDYYNKVETSRIFYEPPSLKTCDICEKGDCDVSCGRGFYVENNEISNDFLKDSANQSNIVILLELIMVLVTGASGFVASHIVKTLLELGAKVRGTVRSLQNEEKVSFLRNLVENPAHPLELVEADLLKEETWAAAVKGCKYVLHVASPFPLAIPNSPDDLIKPAVDGTLSVLKACQEEKSVKRVVLTSSVVAIYEPYLPLPKDAEESKLLTEEHWIDGNDVNIEPYPRSKALAEKSAWDFVKEIPDGKNKFELAVINPSLVLGPLLNKADPTSVELRTVLNIEPIDVEKTIIDTGNSLVELGVVKSKAKKQKKVKDSEKNNVEAKAEEEKTKEFEPEDKEKLNAANEIKSEVVA</sequence>
<dbReference type="PANTHER" id="PTHR10366">
    <property type="entry name" value="NAD DEPENDENT EPIMERASE/DEHYDRATASE"/>
    <property type="match status" value="1"/>
</dbReference>
<evidence type="ECO:0000256" key="7">
    <source>
        <dbReference type="ARBA" id="ARBA00039055"/>
    </source>
</evidence>
<evidence type="ECO:0000256" key="4">
    <source>
        <dbReference type="ARBA" id="ARBA00023241"/>
    </source>
</evidence>
<evidence type="ECO:0000256" key="9">
    <source>
        <dbReference type="ARBA" id="ARBA00039963"/>
    </source>
</evidence>
<comment type="pathway">
    <text evidence="1">Pigment biosynthesis; anthocyanin biosynthesis.</text>
</comment>
<evidence type="ECO:0000256" key="8">
    <source>
        <dbReference type="ARBA" id="ARBA00039057"/>
    </source>
</evidence>
<dbReference type="GO" id="GO:0047890">
    <property type="term" value="F:flavanone 4-reductase activity"/>
    <property type="evidence" value="ECO:0007669"/>
    <property type="project" value="UniProtKB-EC"/>
</dbReference>
<feature type="region of interest" description="Disordered" evidence="14">
    <location>
        <begin position="385"/>
        <end position="430"/>
    </location>
</feature>
<evidence type="ECO:0000259" key="15">
    <source>
        <dbReference type="SMART" id="SM01361"/>
    </source>
</evidence>
<comment type="catalytic activity">
    <reaction evidence="12">
        <text>(2S)-flavan-4-ol + NADP(+) = (2S)-flavanone + NADPH + H(+)</text>
        <dbReference type="Rhea" id="RHEA:11228"/>
        <dbReference type="ChEBI" id="CHEBI:15378"/>
        <dbReference type="ChEBI" id="CHEBI:15605"/>
        <dbReference type="ChEBI" id="CHEBI:15606"/>
        <dbReference type="ChEBI" id="CHEBI:57783"/>
        <dbReference type="ChEBI" id="CHEBI:58349"/>
        <dbReference type="EC" id="1.1.1.234"/>
    </reaction>
</comment>
<dbReference type="InterPro" id="IPR001509">
    <property type="entry name" value="Epimerase_deHydtase"/>
</dbReference>
<evidence type="ECO:0000256" key="11">
    <source>
        <dbReference type="ARBA" id="ARBA00042831"/>
    </source>
</evidence>
<dbReference type="Gene3D" id="2.60.40.690">
    <property type="entry name" value="Alpha-macroglobulin, receptor-binding domain"/>
    <property type="match status" value="1"/>
</dbReference>
<name>A0AAE1QS37_9SOLA</name>
<protein>
    <recommendedName>
        <fullName evidence="9">Dihydroflavonol 4-reductase</fullName>
        <ecNumber evidence="8">1.1.1.219</ecNumber>
        <ecNumber evidence="7">1.1.1.234</ecNumber>
    </recommendedName>
    <alternativeName>
        <fullName evidence="11">Dihydrokaempferol 4-reductase</fullName>
    </alternativeName>
    <alternativeName>
        <fullName evidence="10">Flavanone 4-reductase</fullName>
    </alternativeName>
</protein>
<evidence type="ECO:0000256" key="13">
    <source>
        <dbReference type="ARBA" id="ARBA00049132"/>
    </source>
</evidence>
<dbReference type="Proteomes" id="UP001291623">
    <property type="component" value="Unassembled WGS sequence"/>
</dbReference>
<dbReference type="PANTHER" id="PTHR10366:SF564">
    <property type="entry name" value="STEROL-4-ALPHA-CARBOXYLATE 3-DEHYDROGENASE, DECARBOXYLATING"/>
    <property type="match status" value="1"/>
</dbReference>
<feature type="compositionally biased region" description="Basic and acidic residues" evidence="14">
    <location>
        <begin position="390"/>
        <end position="418"/>
    </location>
</feature>
<reference evidence="16" key="1">
    <citation type="submission" date="2023-12" db="EMBL/GenBank/DDBJ databases">
        <title>Genome assembly of Anisodus tanguticus.</title>
        <authorList>
            <person name="Wang Y.-J."/>
        </authorList>
    </citation>
    <scope>NUCLEOTIDE SEQUENCE</scope>
    <source>
        <strain evidence="16">KB-2021</strain>
        <tissue evidence="16">Leaf</tissue>
    </source>
</reference>
<dbReference type="Gene3D" id="3.40.50.720">
    <property type="entry name" value="NAD(P)-binding Rossmann-like Domain"/>
    <property type="match status" value="1"/>
</dbReference>
<dbReference type="InterPro" id="IPR036291">
    <property type="entry name" value="NAD(P)-bd_dom_sf"/>
</dbReference>
<evidence type="ECO:0000256" key="10">
    <source>
        <dbReference type="ARBA" id="ARBA00042087"/>
    </source>
</evidence>
<dbReference type="EMBL" id="JAVYJV010000047">
    <property type="protein sequence ID" value="KAK4337227.1"/>
    <property type="molecule type" value="Genomic_DNA"/>
</dbReference>
<dbReference type="SUPFAM" id="SSF49410">
    <property type="entry name" value="Alpha-macroglobulin receptor domain"/>
    <property type="match status" value="1"/>
</dbReference>
<evidence type="ECO:0000256" key="2">
    <source>
        <dbReference type="ARBA" id="ARBA00022857"/>
    </source>
</evidence>
<dbReference type="EC" id="1.1.1.219" evidence="8"/>
<keyword evidence="4" id="KW-0284">Flavonoid biosynthesis</keyword>
<dbReference type="GO" id="GO:0009813">
    <property type="term" value="P:flavonoid biosynthetic process"/>
    <property type="evidence" value="ECO:0007669"/>
    <property type="project" value="UniProtKB-KW"/>
</dbReference>
<dbReference type="Pfam" id="PF01370">
    <property type="entry name" value="Epimerase"/>
    <property type="match status" value="1"/>
</dbReference>
<keyword evidence="17" id="KW-1185">Reference proteome</keyword>
<organism evidence="16 17">
    <name type="scientific">Anisodus tanguticus</name>
    <dbReference type="NCBI Taxonomy" id="243964"/>
    <lineage>
        <taxon>Eukaryota</taxon>
        <taxon>Viridiplantae</taxon>
        <taxon>Streptophyta</taxon>
        <taxon>Embryophyta</taxon>
        <taxon>Tracheophyta</taxon>
        <taxon>Spermatophyta</taxon>
        <taxon>Magnoliopsida</taxon>
        <taxon>eudicotyledons</taxon>
        <taxon>Gunneridae</taxon>
        <taxon>Pentapetalae</taxon>
        <taxon>asterids</taxon>
        <taxon>lamiids</taxon>
        <taxon>Solanales</taxon>
        <taxon>Solanaceae</taxon>
        <taxon>Solanoideae</taxon>
        <taxon>Hyoscyameae</taxon>
        <taxon>Anisodus</taxon>
    </lineage>
</organism>
<evidence type="ECO:0000313" key="16">
    <source>
        <dbReference type="EMBL" id="KAK4337227.1"/>
    </source>
</evidence>
<comment type="catalytic activity">
    <reaction evidence="13">
        <text>a (2R,3S,4S)-leucoanthocyanidin + NADP(+) = a (2R,3R)-dihydroflavonol + NADPH + H(+)</text>
        <dbReference type="Rhea" id="RHEA:54444"/>
        <dbReference type="ChEBI" id="CHEBI:15378"/>
        <dbReference type="ChEBI" id="CHEBI:57783"/>
        <dbReference type="ChEBI" id="CHEBI:58349"/>
        <dbReference type="ChEBI" id="CHEBI:138176"/>
        <dbReference type="ChEBI" id="CHEBI:138188"/>
        <dbReference type="EC" id="1.1.1.219"/>
    </reaction>
</comment>
<dbReference type="InterPro" id="IPR050425">
    <property type="entry name" value="NAD(P)_dehydrat-like"/>
</dbReference>
<keyword evidence="2" id="KW-0521">NADP</keyword>
<proteinExistence type="inferred from homology"/>
<keyword evidence="3" id="KW-0560">Oxidoreductase</keyword>
<dbReference type="AlphaFoldDB" id="A0AAE1QS37"/>
<comment type="caution">
    <text evidence="16">The sequence shown here is derived from an EMBL/GenBank/DDBJ whole genome shotgun (WGS) entry which is preliminary data.</text>
</comment>
<dbReference type="InterPro" id="IPR009048">
    <property type="entry name" value="A-macroglobulin_rcpt-bd"/>
</dbReference>
<dbReference type="SUPFAM" id="SSF51735">
    <property type="entry name" value="NAD(P)-binding Rossmann-fold domains"/>
    <property type="match status" value="1"/>
</dbReference>
<dbReference type="SMART" id="SM01361">
    <property type="entry name" value="A2M_recep"/>
    <property type="match status" value="1"/>
</dbReference>
<comment type="similarity">
    <text evidence="5">Belongs to the NAD(P)-dependent epimerase/dehydratase family. Dihydroflavonol-4-reductase subfamily.</text>
</comment>
<dbReference type="InterPro" id="IPR036595">
    <property type="entry name" value="A-macroglobulin_rcpt-bd_sf"/>
</dbReference>
<evidence type="ECO:0000256" key="3">
    <source>
        <dbReference type="ARBA" id="ARBA00023002"/>
    </source>
</evidence>
<evidence type="ECO:0000313" key="17">
    <source>
        <dbReference type="Proteomes" id="UP001291623"/>
    </source>
</evidence>
<dbReference type="EC" id="1.1.1.234" evidence="7"/>
<evidence type="ECO:0000256" key="6">
    <source>
        <dbReference type="ARBA" id="ARBA00037100"/>
    </source>
</evidence>
<feature type="domain" description="Alpha-macroglobulin receptor-binding" evidence="15">
    <location>
        <begin position="1"/>
        <end position="90"/>
    </location>
</feature>
<evidence type="ECO:0000256" key="5">
    <source>
        <dbReference type="ARBA" id="ARBA00023445"/>
    </source>
</evidence>
<comment type="function">
    <text evidence="6">Bifunctional enzyme involved in flavonoid metabolism.</text>
</comment>
<gene>
    <name evidence="16" type="ORF">RND71_043733</name>
</gene>
<dbReference type="GO" id="GO:0005576">
    <property type="term" value="C:extracellular region"/>
    <property type="evidence" value="ECO:0007669"/>
    <property type="project" value="InterPro"/>
</dbReference>
<evidence type="ECO:0000256" key="14">
    <source>
        <dbReference type="SAM" id="MobiDB-lite"/>
    </source>
</evidence>